<evidence type="ECO:0000259" key="1">
    <source>
        <dbReference type="Pfam" id="PF12998"/>
    </source>
</evidence>
<gene>
    <name evidence="2" type="ORF">PHPALM_2284</name>
</gene>
<organism evidence="2 3">
    <name type="scientific">Phytophthora palmivora</name>
    <dbReference type="NCBI Taxonomy" id="4796"/>
    <lineage>
        <taxon>Eukaryota</taxon>
        <taxon>Sar</taxon>
        <taxon>Stramenopiles</taxon>
        <taxon>Oomycota</taxon>
        <taxon>Peronosporomycetes</taxon>
        <taxon>Peronosporales</taxon>
        <taxon>Peronosporaceae</taxon>
        <taxon>Phytophthora</taxon>
    </lineage>
</organism>
<dbReference type="OrthoDB" id="79194at2759"/>
<dbReference type="Pfam" id="PF12998">
    <property type="entry name" value="ING"/>
    <property type="match status" value="1"/>
</dbReference>
<dbReference type="Proteomes" id="UP000237271">
    <property type="component" value="Unassembled WGS sequence"/>
</dbReference>
<accession>A0A2P4YQ62</accession>
<comment type="caution">
    <text evidence="2">The sequence shown here is derived from an EMBL/GenBank/DDBJ whole genome shotgun (WGS) entry which is preliminary data.</text>
</comment>
<sequence length="139" mass="15949">MGTYVEDCLENMYLLPSEIKRNFDLMRELDKTSYPLLEELKTTQKAYLTSARQKGLQAPVAEMKRAQPKPLRLNNYSNEGKEGEKLHFWVREVELAMDAALITTKRLRVAFALSNLGGRAKTWAFTREATAPDCFTTWA</sequence>
<reference evidence="2 3" key="1">
    <citation type="journal article" date="2017" name="Genome Biol. Evol.">
        <title>Phytophthora megakarya and P. palmivora, closely related causal agents of cacao black pod rot, underwent increases in genome sizes and gene numbers by different mechanisms.</title>
        <authorList>
            <person name="Ali S.S."/>
            <person name="Shao J."/>
            <person name="Lary D.J."/>
            <person name="Kronmiller B."/>
            <person name="Shen D."/>
            <person name="Strem M.D."/>
            <person name="Amoako-Attah I."/>
            <person name="Akrofi A.Y."/>
            <person name="Begoude B.A."/>
            <person name="Ten Hoopen G.M."/>
            <person name="Coulibaly K."/>
            <person name="Kebe B.I."/>
            <person name="Melnick R.L."/>
            <person name="Guiltinan M.J."/>
            <person name="Tyler B.M."/>
            <person name="Meinhardt L.W."/>
            <person name="Bailey B.A."/>
        </authorList>
    </citation>
    <scope>NUCLEOTIDE SEQUENCE [LARGE SCALE GENOMIC DNA]</scope>
    <source>
        <strain evidence="3">sbr112.9</strain>
    </source>
</reference>
<protein>
    <submittedName>
        <fullName evidence="2">Gag protein</fullName>
    </submittedName>
</protein>
<feature type="domain" description="Inhibitor of growth protein N-terminal histone-binding" evidence="1">
    <location>
        <begin position="4"/>
        <end position="53"/>
    </location>
</feature>
<dbReference type="Gene3D" id="6.10.140.1740">
    <property type="match status" value="1"/>
</dbReference>
<dbReference type="AlphaFoldDB" id="A0A2P4YQ62"/>
<dbReference type="InterPro" id="IPR024610">
    <property type="entry name" value="ING_N_histone-binding"/>
</dbReference>
<evidence type="ECO:0000313" key="3">
    <source>
        <dbReference type="Proteomes" id="UP000237271"/>
    </source>
</evidence>
<dbReference type="EMBL" id="NCKW01000856">
    <property type="protein sequence ID" value="POM79937.1"/>
    <property type="molecule type" value="Genomic_DNA"/>
</dbReference>
<proteinExistence type="predicted"/>
<name>A0A2P4YQ62_9STRA</name>
<keyword evidence="3" id="KW-1185">Reference proteome</keyword>
<evidence type="ECO:0000313" key="2">
    <source>
        <dbReference type="EMBL" id="POM79937.1"/>
    </source>
</evidence>